<evidence type="ECO:0000313" key="2">
    <source>
        <dbReference type="Proteomes" id="UP000499080"/>
    </source>
</evidence>
<dbReference type="Proteomes" id="UP000499080">
    <property type="component" value="Unassembled WGS sequence"/>
</dbReference>
<sequence>MHRNKKTVKSCVWFGYQEISGVLSGDTCIALVVRKSMNHPTVKIDYWGDRCLVVGRMEFRLSSGKKRRWSYTPSGTNKTEVLDIKERER</sequence>
<reference evidence="1 2" key="1">
    <citation type="journal article" date="2019" name="Sci. Rep.">
        <title>Orb-weaving spider Araneus ventricosus genome elucidates the spidroin gene catalogue.</title>
        <authorList>
            <person name="Kono N."/>
            <person name="Nakamura H."/>
            <person name="Ohtoshi R."/>
            <person name="Moran D.A.P."/>
            <person name="Shinohara A."/>
            <person name="Yoshida Y."/>
            <person name="Fujiwara M."/>
            <person name="Mori M."/>
            <person name="Tomita M."/>
            <person name="Arakawa K."/>
        </authorList>
    </citation>
    <scope>NUCLEOTIDE SEQUENCE [LARGE SCALE GENOMIC DNA]</scope>
</reference>
<keyword evidence="2" id="KW-1185">Reference proteome</keyword>
<dbReference type="EMBL" id="BGPR01000247">
    <property type="protein sequence ID" value="GBM07773.1"/>
    <property type="molecule type" value="Genomic_DNA"/>
</dbReference>
<proteinExistence type="predicted"/>
<accession>A0A4Y2CTT2</accession>
<protein>
    <submittedName>
        <fullName evidence="1">Uncharacterized protein</fullName>
    </submittedName>
</protein>
<comment type="caution">
    <text evidence="1">The sequence shown here is derived from an EMBL/GenBank/DDBJ whole genome shotgun (WGS) entry which is preliminary data.</text>
</comment>
<dbReference type="AlphaFoldDB" id="A0A4Y2CTT2"/>
<evidence type="ECO:0000313" key="1">
    <source>
        <dbReference type="EMBL" id="GBM07773.1"/>
    </source>
</evidence>
<gene>
    <name evidence="1" type="ORF">AVEN_33073_1</name>
</gene>
<name>A0A4Y2CTT2_ARAVE</name>
<organism evidence="1 2">
    <name type="scientific">Araneus ventricosus</name>
    <name type="common">Orbweaver spider</name>
    <name type="synonym">Epeira ventricosa</name>
    <dbReference type="NCBI Taxonomy" id="182803"/>
    <lineage>
        <taxon>Eukaryota</taxon>
        <taxon>Metazoa</taxon>
        <taxon>Ecdysozoa</taxon>
        <taxon>Arthropoda</taxon>
        <taxon>Chelicerata</taxon>
        <taxon>Arachnida</taxon>
        <taxon>Araneae</taxon>
        <taxon>Araneomorphae</taxon>
        <taxon>Entelegynae</taxon>
        <taxon>Araneoidea</taxon>
        <taxon>Araneidae</taxon>
        <taxon>Araneus</taxon>
    </lineage>
</organism>